<gene>
    <name evidence="4" type="ORF">S03H2_19289</name>
</gene>
<name>X1GIK5_9ZZZZ</name>
<dbReference type="InterPro" id="IPR050738">
    <property type="entry name" value="Sulfatase"/>
</dbReference>
<dbReference type="EMBL" id="BARU01010062">
    <property type="protein sequence ID" value="GAH44675.1"/>
    <property type="molecule type" value="Genomic_DNA"/>
</dbReference>
<dbReference type="Gene3D" id="3.40.720.10">
    <property type="entry name" value="Alkaline Phosphatase, subunit A"/>
    <property type="match status" value="1"/>
</dbReference>
<comment type="similarity">
    <text evidence="1">Belongs to the sulfatase family.</text>
</comment>
<dbReference type="InterPro" id="IPR017850">
    <property type="entry name" value="Alkaline_phosphatase_core_sf"/>
</dbReference>
<proteinExistence type="inferred from homology"/>
<feature type="domain" description="Sulfatase N-terminal" evidence="3">
    <location>
        <begin position="1"/>
        <end position="296"/>
    </location>
</feature>
<keyword evidence="2" id="KW-0378">Hydrolase</keyword>
<accession>X1GIK5</accession>
<evidence type="ECO:0000313" key="4">
    <source>
        <dbReference type="EMBL" id="GAH44675.1"/>
    </source>
</evidence>
<evidence type="ECO:0000256" key="1">
    <source>
        <dbReference type="ARBA" id="ARBA00008779"/>
    </source>
</evidence>
<dbReference type="InterPro" id="IPR000917">
    <property type="entry name" value="Sulfatase_N"/>
</dbReference>
<sequence length="312" mass="35201">YHTLMSGKWHVGEGRPHWPVDRGFERYYGLISGAANYFDITKGKQEGIKRGFAIDDQPHQPPKEGFYMTDAITAHGVTFLNDYGRSDRPFFLYVAYTAPHWPLHALPEDIARYRGTYLHGWDAMRQRRYQRLLDMGIISNNWPLSPRDEDVLPWDDVANKDEMDLKMAVYAAQVDRMDQGIGQILARLRDLGKEEDTLVLFLSDNGGCHEGGPWGLDNRDNGLPPGGVDSYMSYGSSWANASNTPFRLYKHWVHEGGISTPLIAYWPAGIRQQGHITHQSGHVIDIMATCCDLAGASYPEAYQGNKITPLEG</sequence>
<dbReference type="GO" id="GO:0004065">
    <property type="term" value="F:arylsulfatase activity"/>
    <property type="evidence" value="ECO:0007669"/>
    <property type="project" value="TreeGrafter"/>
</dbReference>
<feature type="non-terminal residue" evidence="4">
    <location>
        <position position="312"/>
    </location>
</feature>
<feature type="non-terminal residue" evidence="4">
    <location>
        <position position="1"/>
    </location>
</feature>
<dbReference type="SUPFAM" id="SSF53649">
    <property type="entry name" value="Alkaline phosphatase-like"/>
    <property type="match status" value="1"/>
</dbReference>
<dbReference type="PANTHER" id="PTHR42693:SF53">
    <property type="entry name" value="ENDO-4-O-SULFATASE"/>
    <property type="match status" value="1"/>
</dbReference>
<organism evidence="4">
    <name type="scientific">marine sediment metagenome</name>
    <dbReference type="NCBI Taxonomy" id="412755"/>
    <lineage>
        <taxon>unclassified sequences</taxon>
        <taxon>metagenomes</taxon>
        <taxon>ecological metagenomes</taxon>
    </lineage>
</organism>
<dbReference type="Pfam" id="PF00884">
    <property type="entry name" value="Sulfatase"/>
    <property type="match status" value="1"/>
</dbReference>
<dbReference type="PANTHER" id="PTHR42693">
    <property type="entry name" value="ARYLSULFATASE FAMILY MEMBER"/>
    <property type="match status" value="1"/>
</dbReference>
<evidence type="ECO:0000259" key="3">
    <source>
        <dbReference type="Pfam" id="PF00884"/>
    </source>
</evidence>
<reference evidence="4" key="1">
    <citation type="journal article" date="2014" name="Front. Microbiol.">
        <title>High frequency of phylogenetically diverse reductive dehalogenase-homologous genes in deep subseafloor sedimentary metagenomes.</title>
        <authorList>
            <person name="Kawai M."/>
            <person name="Futagami T."/>
            <person name="Toyoda A."/>
            <person name="Takaki Y."/>
            <person name="Nishi S."/>
            <person name="Hori S."/>
            <person name="Arai W."/>
            <person name="Tsubouchi T."/>
            <person name="Morono Y."/>
            <person name="Uchiyama I."/>
            <person name="Ito T."/>
            <person name="Fujiyama A."/>
            <person name="Inagaki F."/>
            <person name="Takami H."/>
        </authorList>
    </citation>
    <scope>NUCLEOTIDE SEQUENCE</scope>
    <source>
        <strain evidence="4">Expedition CK06-06</strain>
    </source>
</reference>
<evidence type="ECO:0000256" key="2">
    <source>
        <dbReference type="ARBA" id="ARBA00022801"/>
    </source>
</evidence>
<comment type="caution">
    <text evidence="4">The sequence shown here is derived from an EMBL/GenBank/DDBJ whole genome shotgun (WGS) entry which is preliminary data.</text>
</comment>
<protein>
    <recommendedName>
        <fullName evidence="3">Sulfatase N-terminal domain-containing protein</fullName>
    </recommendedName>
</protein>
<dbReference type="AlphaFoldDB" id="X1GIK5"/>